<protein>
    <submittedName>
        <fullName evidence="1">Esterase family protein</fullName>
    </submittedName>
</protein>
<dbReference type="EMBL" id="JAEKNR010000136">
    <property type="protein sequence ID" value="MBJ7598986.1"/>
    <property type="molecule type" value="Genomic_DNA"/>
</dbReference>
<comment type="caution">
    <text evidence="1">The sequence shown here is derived from an EMBL/GenBank/DDBJ whole genome shotgun (WGS) entry which is preliminary data.</text>
</comment>
<evidence type="ECO:0000313" key="2">
    <source>
        <dbReference type="Proteomes" id="UP000612893"/>
    </source>
</evidence>
<name>A0A934N7Y1_9BACT</name>
<dbReference type="SUPFAM" id="SSF53474">
    <property type="entry name" value="alpha/beta-Hydrolases"/>
    <property type="match status" value="1"/>
</dbReference>
<proteinExistence type="predicted"/>
<evidence type="ECO:0000313" key="1">
    <source>
        <dbReference type="EMBL" id="MBJ7598986.1"/>
    </source>
</evidence>
<dbReference type="InterPro" id="IPR029058">
    <property type="entry name" value="AB_hydrolase_fold"/>
</dbReference>
<organism evidence="1 2">
    <name type="scientific">Candidatus Nephthysia bennettiae</name>
    <dbReference type="NCBI Taxonomy" id="3127016"/>
    <lineage>
        <taxon>Bacteria</taxon>
        <taxon>Bacillati</taxon>
        <taxon>Candidatus Dormiibacterota</taxon>
        <taxon>Candidatus Dormibacteria</taxon>
        <taxon>Candidatus Dormibacterales</taxon>
        <taxon>Candidatus Dormibacteraceae</taxon>
        <taxon>Candidatus Nephthysia</taxon>
    </lineage>
</organism>
<dbReference type="RefSeq" id="WP_338202284.1">
    <property type="nucleotide sequence ID" value="NZ_JAEKNR010000136.1"/>
</dbReference>
<reference evidence="1" key="1">
    <citation type="submission" date="2020-10" db="EMBL/GenBank/DDBJ databases">
        <title>Ca. Dormibacterota MAGs.</title>
        <authorList>
            <person name="Montgomery K."/>
        </authorList>
    </citation>
    <scope>NUCLEOTIDE SEQUENCE [LARGE SCALE GENOMIC DNA]</scope>
    <source>
        <strain evidence="1">SC8812_S17_10</strain>
    </source>
</reference>
<dbReference type="Proteomes" id="UP000612893">
    <property type="component" value="Unassembled WGS sequence"/>
</dbReference>
<dbReference type="Gene3D" id="3.40.50.1820">
    <property type="entry name" value="alpha/beta hydrolase"/>
    <property type="match status" value="1"/>
</dbReference>
<keyword evidence="2" id="KW-1185">Reference proteome</keyword>
<dbReference type="AlphaFoldDB" id="A0A934N7Y1"/>
<sequence>MERQYLKQWSSALNREMEILRFGTRGMPLLVFPTSMGRFYQWEDFGLVGELADRIEGGRLQLWCVDSIDGESWYAGHRPPPERVRRHLDYESYLVDEVLPGLPEPPVTAGTSFGAFHSVILCLRYPQRFRGWIALSGVYETSRWLDGYNDDLTYFTSPLAFLPGLHDEQYLAPLRHMDYMVVACGSEDPNVRDSETLAEDLREKNLQPRLDLWPGWQHDWPYWKEMMRTYV</sequence>
<gene>
    <name evidence="1" type="ORF">JF922_13000</name>
</gene>
<accession>A0A934N7Y1</accession>